<dbReference type="InterPro" id="IPR042103">
    <property type="entry name" value="SerRS_1_N_sf"/>
</dbReference>
<reference evidence="11 12" key="1">
    <citation type="journal article" date="2015" name="Nature">
        <title>rRNA introns, odd ribosomes, and small enigmatic genomes across a large radiation of phyla.</title>
        <authorList>
            <person name="Brown C.T."/>
            <person name="Hug L.A."/>
            <person name="Thomas B.C."/>
            <person name="Sharon I."/>
            <person name="Castelle C.J."/>
            <person name="Singh A."/>
            <person name="Wilkins M.J."/>
            <person name="Williams K.H."/>
            <person name="Banfield J.F."/>
        </authorList>
    </citation>
    <scope>NUCLEOTIDE SEQUENCE [LARGE SCALE GENOMIC DNA]</scope>
</reference>
<dbReference type="Pfam" id="PF00587">
    <property type="entry name" value="tRNA-synt_2b"/>
    <property type="match status" value="1"/>
</dbReference>
<feature type="binding site" evidence="6 7">
    <location>
        <position position="283"/>
    </location>
    <ligand>
        <name>L-serine</name>
        <dbReference type="ChEBI" id="CHEBI:33384"/>
    </ligand>
</feature>
<dbReference type="SUPFAM" id="SSF46589">
    <property type="entry name" value="tRNA-binding arm"/>
    <property type="match status" value="1"/>
</dbReference>
<dbReference type="InterPro" id="IPR010978">
    <property type="entry name" value="tRNA-bd_arm"/>
</dbReference>
<dbReference type="PRINTS" id="PR00981">
    <property type="entry name" value="TRNASYNTHSER"/>
</dbReference>
<dbReference type="GO" id="GO:0004828">
    <property type="term" value="F:serine-tRNA ligase activity"/>
    <property type="evidence" value="ECO:0007669"/>
    <property type="project" value="UniProtKB-UniRule"/>
</dbReference>
<evidence type="ECO:0000256" key="7">
    <source>
        <dbReference type="PIRSR" id="PIRSR001529-1"/>
    </source>
</evidence>
<evidence type="ECO:0000256" key="4">
    <source>
        <dbReference type="ARBA" id="ARBA00022917"/>
    </source>
</evidence>
<name>A0A0G1RY83_9BACT</name>
<evidence type="ECO:0000259" key="10">
    <source>
        <dbReference type="PROSITE" id="PS50862"/>
    </source>
</evidence>
<comment type="pathway">
    <text evidence="6">Aminoacyl-tRNA biosynthesis; selenocysteinyl-tRNA(Sec) biosynthesis; L-seryl-tRNA(Sec) from L-serine and tRNA(Sec): step 1/1.</text>
</comment>
<comment type="caution">
    <text evidence="11">The sequence shown here is derived from an EMBL/GenBank/DDBJ whole genome shotgun (WGS) entry which is preliminary data.</text>
</comment>
<evidence type="ECO:0000256" key="3">
    <source>
        <dbReference type="ARBA" id="ARBA00022840"/>
    </source>
</evidence>
<evidence type="ECO:0000256" key="8">
    <source>
        <dbReference type="PIRSR" id="PIRSR001529-2"/>
    </source>
</evidence>
<dbReference type="InterPro" id="IPR006195">
    <property type="entry name" value="aa-tRNA-synth_II"/>
</dbReference>
<feature type="site" description="Important for serine binding" evidence="7">
    <location>
        <position position="381"/>
    </location>
</feature>
<dbReference type="NCBIfam" id="TIGR00414">
    <property type="entry name" value="serS"/>
    <property type="match status" value="1"/>
</dbReference>
<evidence type="ECO:0000256" key="1">
    <source>
        <dbReference type="ARBA" id="ARBA00022598"/>
    </source>
</evidence>
<dbReference type="SUPFAM" id="SSF55681">
    <property type="entry name" value="Class II aaRS and biotin synthetases"/>
    <property type="match status" value="1"/>
</dbReference>
<keyword evidence="3 6" id="KW-0067">ATP-binding</keyword>
<protein>
    <recommendedName>
        <fullName evidence="6">Serine--tRNA ligase</fullName>
        <ecNumber evidence="6">6.1.1.11</ecNumber>
    </recommendedName>
    <alternativeName>
        <fullName evidence="6">Seryl-tRNA synthetase</fullName>
        <shortName evidence="6">SerRS</shortName>
    </alternativeName>
    <alternativeName>
        <fullName evidence="6">Seryl-tRNA(Ser/Sec) synthetase</fullName>
    </alternativeName>
</protein>
<comment type="catalytic activity">
    <reaction evidence="6">
        <text>tRNA(Ser) + L-serine + ATP = L-seryl-tRNA(Ser) + AMP + diphosphate + H(+)</text>
        <dbReference type="Rhea" id="RHEA:12292"/>
        <dbReference type="Rhea" id="RHEA-COMP:9669"/>
        <dbReference type="Rhea" id="RHEA-COMP:9703"/>
        <dbReference type="ChEBI" id="CHEBI:15378"/>
        <dbReference type="ChEBI" id="CHEBI:30616"/>
        <dbReference type="ChEBI" id="CHEBI:33019"/>
        <dbReference type="ChEBI" id="CHEBI:33384"/>
        <dbReference type="ChEBI" id="CHEBI:78442"/>
        <dbReference type="ChEBI" id="CHEBI:78533"/>
        <dbReference type="ChEBI" id="CHEBI:456215"/>
        <dbReference type="EC" id="6.1.1.11"/>
    </reaction>
</comment>
<dbReference type="UniPathway" id="UPA00906">
    <property type="reaction ID" value="UER00895"/>
</dbReference>
<dbReference type="InterPro" id="IPR033729">
    <property type="entry name" value="SerRS_core"/>
</dbReference>
<accession>A0A0G1RY83</accession>
<dbReference type="GO" id="GO:0006434">
    <property type="term" value="P:seryl-tRNA aminoacylation"/>
    <property type="evidence" value="ECO:0007669"/>
    <property type="project" value="UniProtKB-UniRule"/>
</dbReference>
<evidence type="ECO:0000256" key="5">
    <source>
        <dbReference type="ARBA" id="ARBA00023146"/>
    </source>
</evidence>
<evidence type="ECO:0000256" key="9">
    <source>
        <dbReference type="SAM" id="Coils"/>
    </source>
</evidence>
<dbReference type="EMBL" id="LCNT01000001">
    <property type="protein sequence ID" value="KKU62062.1"/>
    <property type="molecule type" value="Genomic_DNA"/>
</dbReference>
<comment type="domain">
    <text evidence="6">Consists of two distinct domains, a catalytic core and a N-terminal extension that is involved in tRNA binding.</text>
</comment>
<feature type="binding site" evidence="6">
    <location>
        <begin position="229"/>
        <end position="231"/>
    </location>
    <ligand>
        <name>L-serine</name>
        <dbReference type="ChEBI" id="CHEBI:33384"/>
    </ligand>
</feature>
<dbReference type="Gene3D" id="1.10.287.40">
    <property type="entry name" value="Serine-tRNA synthetase, tRNA binding domain"/>
    <property type="match status" value="1"/>
</dbReference>
<keyword evidence="9" id="KW-0175">Coiled coil</keyword>
<keyword evidence="4 6" id="KW-0648">Protein biosynthesis</keyword>
<dbReference type="Pfam" id="PF02403">
    <property type="entry name" value="Seryl_tRNA_N"/>
    <property type="match status" value="1"/>
</dbReference>
<feature type="binding site" evidence="6 8">
    <location>
        <begin position="347"/>
        <end position="350"/>
    </location>
    <ligand>
        <name>ATP</name>
        <dbReference type="ChEBI" id="CHEBI:30616"/>
    </ligand>
</feature>
<keyword evidence="5 6" id="KW-0030">Aminoacyl-tRNA synthetase</keyword>
<gene>
    <name evidence="6" type="primary">serS</name>
    <name evidence="11" type="ORF">UX85_C0001G0276</name>
</gene>
<dbReference type="InterPro" id="IPR002314">
    <property type="entry name" value="aa-tRNA-synt_IIb"/>
</dbReference>
<dbReference type="CDD" id="cd00770">
    <property type="entry name" value="SerRS_core"/>
    <property type="match status" value="1"/>
</dbReference>
<evidence type="ECO:0000256" key="6">
    <source>
        <dbReference type="HAMAP-Rule" id="MF_00176"/>
    </source>
</evidence>
<dbReference type="InterPro" id="IPR045864">
    <property type="entry name" value="aa-tRNA-synth_II/BPL/LPL"/>
</dbReference>
<dbReference type="Gene3D" id="3.30.930.10">
    <property type="entry name" value="Bira Bifunctional Protein, Domain 2"/>
    <property type="match status" value="1"/>
</dbReference>
<keyword evidence="6" id="KW-0963">Cytoplasm</keyword>
<keyword evidence="1 6" id="KW-0436">Ligase</keyword>
<comment type="function">
    <text evidence="6">Catalyzes the attachment of serine to tRNA(Ser). Is also able to aminoacylate tRNA(Sec) with serine, to form the misacylated tRNA L-seryl-tRNA(Sec), which will be further converted into selenocysteinyl-tRNA(Sec).</text>
</comment>
<dbReference type="AlphaFoldDB" id="A0A0G1RY83"/>
<dbReference type="EC" id="6.1.1.11" evidence="6"/>
<feature type="binding site" evidence="6 8">
    <location>
        <begin position="260"/>
        <end position="262"/>
    </location>
    <ligand>
        <name>ATP</name>
        <dbReference type="ChEBI" id="CHEBI:30616"/>
    </ligand>
</feature>
<dbReference type="PATRIC" id="fig|1618371.3.peg.277"/>
<dbReference type="GO" id="GO:0016260">
    <property type="term" value="P:selenocysteine biosynthetic process"/>
    <property type="evidence" value="ECO:0007669"/>
    <property type="project" value="UniProtKB-UniRule"/>
</dbReference>
<feature type="binding site" evidence="6">
    <location>
        <position position="381"/>
    </location>
    <ligand>
        <name>L-serine</name>
        <dbReference type="ChEBI" id="CHEBI:33384"/>
    </ligand>
</feature>
<feature type="binding site" evidence="7">
    <location>
        <position position="229"/>
    </location>
    <ligand>
        <name>L-serine</name>
        <dbReference type="ChEBI" id="CHEBI:33384"/>
    </ligand>
</feature>
<feature type="coiled-coil region" evidence="9">
    <location>
        <begin position="31"/>
        <end position="58"/>
    </location>
</feature>
<comment type="subcellular location">
    <subcellularLocation>
        <location evidence="6">Cytoplasm</location>
    </subcellularLocation>
</comment>
<feature type="domain" description="Aminoacyl-transfer RNA synthetases class-II family profile" evidence="10">
    <location>
        <begin position="126"/>
        <end position="406"/>
    </location>
</feature>
<keyword evidence="2 6" id="KW-0547">Nucleotide-binding</keyword>
<comment type="similarity">
    <text evidence="6">Belongs to the class-II aminoacyl-tRNA synthetase family. Type-1 seryl-tRNA synthetase subfamily.</text>
</comment>
<feature type="binding site" evidence="7">
    <location>
        <position position="260"/>
    </location>
    <ligand>
        <name>L-serine</name>
        <dbReference type="ChEBI" id="CHEBI:33384"/>
    </ligand>
</feature>
<dbReference type="InterPro" id="IPR002317">
    <property type="entry name" value="Ser-tRNA-ligase_type_1"/>
</dbReference>
<feature type="binding site" evidence="6">
    <location>
        <position position="276"/>
    </location>
    <ligand>
        <name>ATP</name>
        <dbReference type="ChEBI" id="CHEBI:30616"/>
    </ligand>
</feature>
<evidence type="ECO:0000313" key="12">
    <source>
        <dbReference type="Proteomes" id="UP000033860"/>
    </source>
</evidence>
<dbReference type="GO" id="GO:0005737">
    <property type="term" value="C:cytoplasm"/>
    <property type="evidence" value="ECO:0007669"/>
    <property type="project" value="UniProtKB-SubCell"/>
</dbReference>
<feature type="binding site" evidence="8">
    <location>
        <begin position="276"/>
        <end position="279"/>
    </location>
    <ligand>
        <name>ATP</name>
        <dbReference type="ChEBI" id="CHEBI:30616"/>
    </ligand>
</feature>
<dbReference type="GO" id="GO:0005524">
    <property type="term" value="F:ATP binding"/>
    <property type="evidence" value="ECO:0007669"/>
    <property type="project" value="UniProtKB-UniRule"/>
</dbReference>
<comment type="catalytic activity">
    <reaction evidence="6">
        <text>tRNA(Sec) + L-serine + ATP = L-seryl-tRNA(Sec) + AMP + diphosphate + H(+)</text>
        <dbReference type="Rhea" id="RHEA:42580"/>
        <dbReference type="Rhea" id="RHEA-COMP:9742"/>
        <dbReference type="Rhea" id="RHEA-COMP:10128"/>
        <dbReference type="ChEBI" id="CHEBI:15378"/>
        <dbReference type="ChEBI" id="CHEBI:30616"/>
        <dbReference type="ChEBI" id="CHEBI:33019"/>
        <dbReference type="ChEBI" id="CHEBI:33384"/>
        <dbReference type="ChEBI" id="CHEBI:78442"/>
        <dbReference type="ChEBI" id="CHEBI:78533"/>
        <dbReference type="ChEBI" id="CHEBI:456215"/>
        <dbReference type="EC" id="6.1.1.11"/>
    </reaction>
</comment>
<dbReference type="PIRSF" id="PIRSF001529">
    <property type="entry name" value="Ser-tRNA-synth_IIa"/>
    <property type="match status" value="1"/>
</dbReference>
<feature type="binding site" evidence="7">
    <location>
        <position position="379"/>
    </location>
    <ligand>
        <name>L-serine</name>
        <dbReference type="ChEBI" id="CHEBI:33384"/>
    </ligand>
</feature>
<dbReference type="PANTHER" id="PTHR11778">
    <property type="entry name" value="SERYL-TRNA SYNTHETASE"/>
    <property type="match status" value="1"/>
</dbReference>
<comment type="subunit">
    <text evidence="6">Homodimer. The tRNA molecule binds across the dimer.</text>
</comment>
<dbReference type="InterPro" id="IPR015866">
    <property type="entry name" value="Ser-tRNA-synth_1_N"/>
</dbReference>
<organism evidence="11 12">
    <name type="scientific">Candidatus Beckwithbacteria bacterium GW2011_GWB1_47_15</name>
    <dbReference type="NCBI Taxonomy" id="1618371"/>
    <lineage>
        <taxon>Bacteria</taxon>
        <taxon>Candidatus Beckwithiibacteriota</taxon>
    </lineage>
</organism>
<dbReference type="PROSITE" id="PS50862">
    <property type="entry name" value="AA_TRNA_LIGASE_II"/>
    <property type="match status" value="1"/>
</dbReference>
<dbReference type="HAMAP" id="MF_00176">
    <property type="entry name" value="Ser_tRNA_synth_type1"/>
    <property type="match status" value="1"/>
</dbReference>
<sequence>MLDIAFIRDNAAAVKKAAKDKGLEPALVDKVLEADKKRRELIGKVDELRQEKNQLTEKDRDKGKKIKAELKKLEPDLRKAEAEFETTLKQIPNPAADDVKVGKDENDNEVVRNWGEKTKFDFKAKEHLELGEALGMIDTKRAAKVSGARFAYLTGDAVLLELALVNLAMETLIKEGFTPIVPPVLMKVPVFHDLGYSEHLGNENYYYVAGDPDKKNQGEEEEGYYLVGTAEHSIVPFYKDEVLSAFDLPKRFVGFSSAFRREAGSYGKDTKGILRVHQFDKVEMVSFARASESDKEHEFLLGLEEKLFQALKIPYQVVKMCTGDLGAPAARKYDLEAWLPGQGKYREVTSTSTCTDFQARRLNIKYREGDKLKYAHTLNGTALAIGRTIIAIMENYQASDGSVEVPEVLKKYLNKDVISKG</sequence>
<evidence type="ECO:0000256" key="2">
    <source>
        <dbReference type="ARBA" id="ARBA00022741"/>
    </source>
</evidence>
<proteinExistence type="inferred from homology"/>
<dbReference type="Proteomes" id="UP000033860">
    <property type="component" value="Unassembled WGS sequence"/>
</dbReference>
<evidence type="ECO:0000313" key="11">
    <source>
        <dbReference type="EMBL" id="KKU62062.1"/>
    </source>
</evidence>